<protein>
    <submittedName>
        <fullName evidence="1">Uncharacterized protein</fullName>
    </submittedName>
</protein>
<accession>A0ABP6PHQ1</accession>
<dbReference type="Proteomes" id="UP001499924">
    <property type="component" value="Unassembled WGS sequence"/>
</dbReference>
<organism evidence="1 2">
    <name type="scientific">Blastococcus jejuensis</name>
    <dbReference type="NCBI Taxonomy" id="351224"/>
    <lineage>
        <taxon>Bacteria</taxon>
        <taxon>Bacillati</taxon>
        <taxon>Actinomycetota</taxon>
        <taxon>Actinomycetes</taxon>
        <taxon>Geodermatophilales</taxon>
        <taxon>Geodermatophilaceae</taxon>
        <taxon>Blastococcus</taxon>
    </lineage>
</organism>
<evidence type="ECO:0000313" key="2">
    <source>
        <dbReference type="Proteomes" id="UP001499924"/>
    </source>
</evidence>
<sequence>MQRLEALAVPFAPRRRPAWRTGLGLGVRLARVVTIDPAAPGVCAGGRREDPSAAVWRGTVNYTAAPARRETGRSGSIALRRGPRAT</sequence>
<keyword evidence="2" id="KW-1185">Reference proteome</keyword>
<name>A0ABP6PHQ1_9ACTN</name>
<dbReference type="EMBL" id="BAAAVV010000010">
    <property type="protein sequence ID" value="GAA3179032.1"/>
    <property type="molecule type" value="Genomic_DNA"/>
</dbReference>
<proteinExistence type="predicted"/>
<reference evidence="2" key="1">
    <citation type="journal article" date="2019" name="Int. J. Syst. Evol. Microbiol.">
        <title>The Global Catalogue of Microorganisms (GCM) 10K type strain sequencing project: providing services to taxonomists for standard genome sequencing and annotation.</title>
        <authorList>
            <consortium name="The Broad Institute Genomics Platform"/>
            <consortium name="The Broad Institute Genome Sequencing Center for Infectious Disease"/>
            <person name="Wu L."/>
            <person name="Ma J."/>
        </authorList>
    </citation>
    <scope>NUCLEOTIDE SEQUENCE [LARGE SCALE GENOMIC DNA]</scope>
    <source>
        <strain evidence="2">JCM 15614</strain>
    </source>
</reference>
<comment type="caution">
    <text evidence="1">The sequence shown here is derived from an EMBL/GenBank/DDBJ whole genome shotgun (WGS) entry which is preliminary data.</text>
</comment>
<evidence type="ECO:0000313" key="1">
    <source>
        <dbReference type="EMBL" id="GAA3179032.1"/>
    </source>
</evidence>
<gene>
    <name evidence="1" type="ORF">GCM10010531_36310</name>
</gene>